<evidence type="ECO:0000256" key="1">
    <source>
        <dbReference type="SAM" id="MobiDB-lite"/>
    </source>
</evidence>
<feature type="region of interest" description="Disordered" evidence="1">
    <location>
        <begin position="709"/>
        <end position="744"/>
    </location>
</feature>
<reference evidence="2" key="1">
    <citation type="submission" date="2021-01" db="EMBL/GenBank/DDBJ databases">
        <title>Whole genome shotgun sequence of Planotetraspora silvatica NBRC 100141.</title>
        <authorList>
            <person name="Komaki H."/>
            <person name="Tamura T."/>
        </authorList>
    </citation>
    <scope>NUCLEOTIDE SEQUENCE</scope>
    <source>
        <strain evidence="2">NBRC 100141</strain>
    </source>
</reference>
<proteinExistence type="predicted"/>
<dbReference type="InterPro" id="IPR016195">
    <property type="entry name" value="Pol/histidinol_Pase-like"/>
</dbReference>
<evidence type="ECO:0000313" key="3">
    <source>
        <dbReference type="Proteomes" id="UP000644610"/>
    </source>
</evidence>
<keyword evidence="3" id="KW-1185">Reference proteome</keyword>
<dbReference type="Gene3D" id="2.120.10.10">
    <property type="match status" value="1"/>
</dbReference>
<feature type="region of interest" description="Disordered" evidence="1">
    <location>
        <begin position="624"/>
        <end position="645"/>
    </location>
</feature>
<evidence type="ECO:0008006" key="4">
    <source>
        <dbReference type="Google" id="ProtNLM"/>
    </source>
</evidence>
<dbReference type="RefSeq" id="WP_203977918.1">
    <property type="nucleotide sequence ID" value="NZ_BAAAKY010000033.1"/>
</dbReference>
<accession>A0A8J3UPX5</accession>
<dbReference type="SUPFAM" id="SSF89550">
    <property type="entry name" value="PHP domain-like"/>
    <property type="match status" value="1"/>
</dbReference>
<dbReference type="InterPro" id="IPR036278">
    <property type="entry name" value="Sialidase_sf"/>
</dbReference>
<name>A0A8J3UPX5_9ACTN</name>
<dbReference type="AlphaFoldDB" id="A0A8J3UPX5"/>
<feature type="compositionally biased region" description="Polar residues" evidence="1">
    <location>
        <begin position="734"/>
        <end position="743"/>
    </location>
</feature>
<dbReference type="PROSITE" id="PS51318">
    <property type="entry name" value="TAT"/>
    <property type="match status" value="1"/>
</dbReference>
<dbReference type="NCBIfam" id="NF038032">
    <property type="entry name" value="CehA_McbA_metalo"/>
    <property type="match status" value="1"/>
</dbReference>
<comment type="caution">
    <text evidence="2">The sequence shown here is derived from an EMBL/GenBank/DDBJ whole genome shotgun (WGS) entry which is preliminary data.</text>
</comment>
<gene>
    <name evidence="2" type="ORF">Psi02_48850</name>
</gene>
<feature type="region of interest" description="Disordered" evidence="1">
    <location>
        <begin position="55"/>
        <end position="85"/>
    </location>
</feature>
<evidence type="ECO:0000313" key="2">
    <source>
        <dbReference type="EMBL" id="GII48461.1"/>
    </source>
</evidence>
<organism evidence="2 3">
    <name type="scientific">Planotetraspora silvatica</name>
    <dbReference type="NCBI Taxonomy" id="234614"/>
    <lineage>
        <taxon>Bacteria</taxon>
        <taxon>Bacillati</taxon>
        <taxon>Actinomycetota</taxon>
        <taxon>Actinomycetes</taxon>
        <taxon>Streptosporangiales</taxon>
        <taxon>Streptosporangiaceae</taxon>
        <taxon>Planotetraspora</taxon>
    </lineage>
</organism>
<dbReference type="CDD" id="cd15482">
    <property type="entry name" value="Sialidase_non-viral"/>
    <property type="match status" value="1"/>
</dbReference>
<dbReference type="EMBL" id="BOOQ01000031">
    <property type="protein sequence ID" value="GII48461.1"/>
    <property type="molecule type" value="Genomic_DNA"/>
</dbReference>
<sequence length="819" mass="87263">MELNRRRFIVVGGTAVAAAGLSVEQTAAQAASTQSTASAQSKKAAPRGEWLAGETHAHDDHSADGSLPRQTSKQALPGNLPVSDQIGEAERVGLDFLPLTDHRTYDQHWDPQWHSSKLLLIPGEEANGSPHATVLGAVDTIVDGVNPPGSATFRHVQQSIWDAHAQDASWGTAHPDDGEYTREAGPNDNASAQGVNTVEVWNVASDPDAEIDYAENRWNKGFRFGAVGASDCHFREVWGKASPGQPTTWVFAAERSVRGILDAIRAGRTAVSATPQGAFVTIEADVDGDGVFEAIGGDEVIVRDRRLPKKARLRVRIRGGAGAKVLVYASPGRTAGPLATFTPGSADQTYLVPFTLDGTHNWFRAEVRAPGDPSGVDADPTLPDQLRAATSPVFVSLKVPAVPAPEIALPPAETRDDRASLVLGETGEFAGFADVAGHGGVAHVVAQVHHDHRTSVVYRRVESHGHSAHTLELSAGSPTACSPRVAASGDDVWVVWQDSRGQERPHRSQIFLRHSRNGGRSFEPAVRLTDTQGRAIHPAVSVLDGRHAVVAWADNDGGAFDVYAQVIGVDKAPVNLSAPGKTVTAGTPATDARSPRYPASLFPAIAVGRDESVVVTWQDNRFDPDPLWTGHTPPAGQPAGGGTDPDNWQIVASVRDAKGRGWTTPVQVSAATNAADRHPSIAGDRDGTFVIMWETKKLQSSGANLSLRASRSADGGRTWSASEPVGLNPDAMSQRPSLSQGSDGSVHAVWYDTRSADWRWKVFTSRLDRSTGWTAPVQLSTLGNGTFPSAGDGFVVFTSDRRATRTQRDGTQQIFLLRV</sequence>
<dbReference type="Proteomes" id="UP000644610">
    <property type="component" value="Unassembled WGS sequence"/>
</dbReference>
<dbReference type="SUPFAM" id="SSF50939">
    <property type="entry name" value="Sialidases"/>
    <property type="match status" value="1"/>
</dbReference>
<dbReference type="InterPro" id="IPR006311">
    <property type="entry name" value="TAT_signal"/>
</dbReference>
<dbReference type="Gene3D" id="3.20.20.140">
    <property type="entry name" value="Metal-dependent hydrolases"/>
    <property type="match status" value="1"/>
</dbReference>
<protein>
    <recommendedName>
        <fullName evidence="4">Exo-alpha-sialidase</fullName>
    </recommendedName>
</protein>